<dbReference type="Proteomes" id="UP001195963">
    <property type="component" value="Unassembled WGS sequence"/>
</dbReference>
<keyword evidence="9" id="KW-1185">Reference proteome</keyword>
<keyword evidence="4 5" id="KW-0963">Cytoplasm</keyword>
<protein>
    <recommendedName>
        <fullName evidence="5">Universal stress protein</fullName>
    </recommendedName>
</protein>
<dbReference type="PIRSF" id="PIRSF006276">
    <property type="entry name" value="UspA"/>
    <property type="match status" value="1"/>
</dbReference>
<evidence type="ECO:0000313" key="8">
    <source>
        <dbReference type="EMBL" id="MBW8184298.1"/>
    </source>
</evidence>
<dbReference type="Gene3D" id="3.40.50.620">
    <property type="entry name" value="HUPs"/>
    <property type="match status" value="1"/>
</dbReference>
<evidence type="ECO:0000313" key="9">
    <source>
        <dbReference type="Proteomes" id="UP001195963"/>
    </source>
</evidence>
<dbReference type="InterPro" id="IPR014729">
    <property type="entry name" value="Rossmann-like_a/b/a_fold"/>
</dbReference>
<dbReference type="EMBL" id="JAHZST010000007">
    <property type="protein sequence ID" value="MBW8184298.1"/>
    <property type="molecule type" value="Genomic_DNA"/>
</dbReference>
<comment type="subunit">
    <text evidence="3">Homodimer.</text>
</comment>
<evidence type="ECO:0000256" key="1">
    <source>
        <dbReference type="ARBA" id="ARBA00004496"/>
    </source>
</evidence>
<accession>A0ABS7E3N3</accession>
<dbReference type="InterPro" id="IPR006016">
    <property type="entry name" value="UspA"/>
</dbReference>
<feature type="transmembrane region" description="Helical" evidence="6">
    <location>
        <begin position="12"/>
        <end position="32"/>
    </location>
</feature>
<comment type="similarity">
    <text evidence="2 5">Belongs to the universal stress protein A family.</text>
</comment>
<sequence length="165" mass="19001">MVYSELIPNQLLVLPVTVIMMNYKHILLSVALNKDSEKILKKATQIAKQNNAQLSLIHVDLDIPHTYEGMLGVDFQEREQALKQESIASMNQLANSQDYEIKEHIIHSGYVDDEIIDSVEKYHIDLLIMGHHKSSFIRQMLLSPSEPVLRNMPCDLMFIKLEDEE</sequence>
<reference evidence="8 9" key="1">
    <citation type="submission" date="2021-07" db="EMBL/GenBank/DDBJ databases">
        <title>Shewanella sp. nov, isolated from SCS.</title>
        <authorList>
            <person name="Cao W.R."/>
        </authorList>
    </citation>
    <scope>NUCLEOTIDE SEQUENCE [LARGE SCALE GENOMIC DNA]</scope>
    <source>
        <strain evidence="8 9">NR704-98</strain>
    </source>
</reference>
<feature type="domain" description="UspA" evidence="7">
    <location>
        <begin position="23"/>
        <end position="160"/>
    </location>
</feature>
<comment type="subcellular location">
    <subcellularLocation>
        <location evidence="1 5">Cytoplasm</location>
    </subcellularLocation>
</comment>
<evidence type="ECO:0000259" key="7">
    <source>
        <dbReference type="Pfam" id="PF00582"/>
    </source>
</evidence>
<organism evidence="8 9">
    <name type="scientific">Shewanella nanhaiensis</name>
    <dbReference type="NCBI Taxonomy" id="2864872"/>
    <lineage>
        <taxon>Bacteria</taxon>
        <taxon>Pseudomonadati</taxon>
        <taxon>Pseudomonadota</taxon>
        <taxon>Gammaproteobacteria</taxon>
        <taxon>Alteromonadales</taxon>
        <taxon>Shewanellaceae</taxon>
        <taxon>Shewanella</taxon>
    </lineage>
</organism>
<dbReference type="RefSeq" id="WP_220109826.1">
    <property type="nucleotide sequence ID" value="NZ_JAHZST010000007.1"/>
</dbReference>
<name>A0ABS7E3N3_9GAMM</name>
<dbReference type="InterPro" id="IPR006015">
    <property type="entry name" value="Universal_stress_UspA"/>
</dbReference>
<keyword evidence="6" id="KW-0812">Transmembrane</keyword>
<dbReference type="PANTHER" id="PTHR46268:SF23">
    <property type="entry name" value="UNIVERSAL STRESS PROTEIN A-RELATED"/>
    <property type="match status" value="1"/>
</dbReference>
<dbReference type="Pfam" id="PF00582">
    <property type="entry name" value="Usp"/>
    <property type="match status" value="1"/>
</dbReference>
<keyword evidence="6" id="KW-1133">Transmembrane helix</keyword>
<evidence type="ECO:0000256" key="6">
    <source>
        <dbReference type="SAM" id="Phobius"/>
    </source>
</evidence>
<dbReference type="PANTHER" id="PTHR46268">
    <property type="entry name" value="STRESS RESPONSE PROTEIN NHAX"/>
    <property type="match status" value="1"/>
</dbReference>
<dbReference type="SUPFAM" id="SSF52402">
    <property type="entry name" value="Adenine nucleotide alpha hydrolases-like"/>
    <property type="match status" value="1"/>
</dbReference>
<proteinExistence type="inferred from homology"/>
<evidence type="ECO:0000256" key="2">
    <source>
        <dbReference type="ARBA" id="ARBA00008791"/>
    </source>
</evidence>
<evidence type="ECO:0000256" key="5">
    <source>
        <dbReference type="PIRNR" id="PIRNR006276"/>
    </source>
</evidence>
<evidence type="ECO:0000256" key="3">
    <source>
        <dbReference type="ARBA" id="ARBA00011738"/>
    </source>
</evidence>
<comment type="caution">
    <text evidence="8">The sequence shown here is derived from an EMBL/GenBank/DDBJ whole genome shotgun (WGS) entry which is preliminary data.</text>
</comment>
<keyword evidence="6" id="KW-0472">Membrane</keyword>
<dbReference type="PRINTS" id="PR01438">
    <property type="entry name" value="UNVRSLSTRESS"/>
</dbReference>
<evidence type="ECO:0000256" key="4">
    <source>
        <dbReference type="ARBA" id="ARBA00022490"/>
    </source>
</evidence>
<gene>
    <name evidence="8" type="ORF">K0625_11490</name>
</gene>